<dbReference type="AlphaFoldDB" id="A0A9D9IY46"/>
<gene>
    <name evidence="2" type="ORF">IAB76_05635</name>
</gene>
<dbReference type="EMBL" id="JADILW010000081">
    <property type="protein sequence ID" value="MBO8480570.1"/>
    <property type="molecule type" value="Genomic_DNA"/>
</dbReference>
<dbReference type="PANTHER" id="PTHR23026">
    <property type="entry name" value="NADPH NITROREDUCTASE"/>
    <property type="match status" value="1"/>
</dbReference>
<protein>
    <submittedName>
        <fullName evidence="2">Nitroreductase family protein</fullName>
    </submittedName>
</protein>
<reference evidence="2" key="1">
    <citation type="submission" date="2020-10" db="EMBL/GenBank/DDBJ databases">
        <authorList>
            <person name="Gilroy R."/>
        </authorList>
    </citation>
    <scope>NUCLEOTIDE SEQUENCE</scope>
    <source>
        <strain evidence="2">B3-1481</strain>
    </source>
</reference>
<comment type="caution">
    <text evidence="2">The sequence shown here is derived from an EMBL/GenBank/DDBJ whole genome shotgun (WGS) entry which is preliminary data.</text>
</comment>
<sequence>MMNANEKANAVLENIASRMSVRSYEDRPVPAEMVETLLRAAMAAPSAKNRQPWEFVVVDDRATLDALAARLKYAKMLAQAPLAVIVCAETMIAHSDGSVSENPFWEHDASAATENLLLAAEALGLGAVWTAASDPERSAAVKSVIPMPATVMPLCVVPIGSPAGAERPKDKWNPAKIHHNRW</sequence>
<feature type="domain" description="Nitroreductase" evidence="1">
    <location>
        <begin position="70"/>
        <end position="160"/>
    </location>
</feature>
<dbReference type="InterPro" id="IPR050627">
    <property type="entry name" value="Nitroreductase/BluB"/>
</dbReference>
<dbReference type="InterPro" id="IPR029479">
    <property type="entry name" value="Nitroreductase"/>
</dbReference>
<dbReference type="Gene3D" id="3.40.109.10">
    <property type="entry name" value="NADH Oxidase"/>
    <property type="match status" value="1"/>
</dbReference>
<evidence type="ECO:0000259" key="1">
    <source>
        <dbReference type="Pfam" id="PF00881"/>
    </source>
</evidence>
<dbReference type="SUPFAM" id="SSF55469">
    <property type="entry name" value="FMN-dependent nitroreductase-like"/>
    <property type="match status" value="1"/>
</dbReference>
<dbReference type="PANTHER" id="PTHR23026:SF123">
    <property type="entry name" value="NAD(P)H NITROREDUCTASE RV3131-RELATED"/>
    <property type="match status" value="1"/>
</dbReference>
<evidence type="ECO:0000313" key="2">
    <source>
        <dbReference type="EMBL" id="MBO8480570.1"/>
    </source>
</evidence>
<evidence type="ECO:0000313" key="3">
    <source>
        <dbReference type="Proteomes" id="UP000823769"/>
    </source>
</evidence>
<feature type="domain" description="Nitroreductase" evidence="1">
    <location>
        <begin position="15"/>
        <end position="69"/>
    </location>
</feature>
<proteinExistence type="predicted"/>
<dbReference type="InterPro" id="IPR000415">
    <property type="entry name" value="Nitroreductase-like"/>
</dbReference>
<organism evidence="2 3">
    <name type="scientific">Candidatus Cryptobacteroides avistercoris</name>
    <dbReference type="NCBI Taxonomy" id="2840758"/>
    <lineage>
        <taxon>Bacteria</taxon>
        <taxon>Pseudomonadati</taxon>
        <taxon>Bacteroidota</taxon>
        <taxon>Bacteroidia</taxon>
        <taxon>Bacteroidales</taxon>
        <taxon>Candidatus Cryptobacteroides</taxon>
    </lineage>
</organism>
<reference evidence="2" key="2">
    <citation type="journal article" date="2021" name="PeerJ">
        <title>Extensive microbial diversity within the chicken gut microbiome revealed by metagenomics and culture.</title>
        <authorList>
            <person name="Gilroy R."/>
            <person name="Ravi A."/>
            <person name="Getino M."/>
            <person name="Pursley I."/>
            <person name="Horton D.L."/>
            <person name="Alikhan N.F."/>
            <person name="Baker D."/>
            <person name="Gharbi K."/>
            <person name="Hall N."/>
            <person name="Watson M."/>
            <person name="Adriaenssens E.M."/>
            <person name="Foster-Nyarko E."/>
            <person name="Jarju S."/>
            <person name="Secka A."/>
            <person name="Antonio M."/>
            <person name="Oren A."/>
            <person name="Chaudhuri R.R."/>
            <person name="La Ragione R."/>
            <person name="Hildebrand F."/>
            <person name="Pallen M.J."/>
        </authorList>
    </citation>
    <scope>NUCLEOTIDE SEQUENCE</scope>
    <source>
        <strain evidence="2">B3-1481</strain>
    </source>
</reference>
<accession>A0A9D9IY46</accession>
<dbReference type="Pfam" id="PF00881">
    <property type="entry name" value="Nitroreductase"/>
    <property type="match status" value="2"/>
</dbReference>
<dbReference type="Proteomes" id="UP000823769">
    <property type="component" value="Unassembled WGS sequence"/>
</dbReference>
<name>A0A9D9IY46_9BACT</name>
<dbReference type="GO" id="GO:0016491">
    <property type="term" value="F:oxidoreductase activity"/>
    <property type="evidence" value="ECO:0007669"/>
    <property type="project" value="InterPro"/>
</dbReference>